<protein>
    <submittedName>
        <fullName evidence="1">Uncharacterized protein</fullName>
    </submittedName>
</protein>
<evidence type="ECO:0000313" key="2">
    <source>
        <dbReference type="Proteomes" id="UP001499863"/>
    </source>
</evidence>
<evidence type="ECO:0000313" key="1">
    <source>
        <dbReference type="EMBL" id="GAA1386390.1"/>
    </source>
</evidence>
<sequence>MLARIPDGATVAASNRLAAQLAGRTTVGLACREPAPPLSDALQDGPQWVVVDLADPSVRAPCPIADTVRMLGRYEDLGYRRVVDDGDLRLLRRP</sequence>
<proteinExistence type="predicted"/>
<gene>
    <name evidence="1" type="ORF">GCM10009639_10150</name>
</gene>
<dbReference type="Proteomes" id="UP001499863">
    <property type="component" value="Unassembled WGS sequence"/>
</dbReference>
<organism evidence="1 2">
    <name type="scientific">Kitasatospora putterlickiae</name>
    <dbReference type="NCBI Taxonomy" id="221725"/>
    <lineage>
        <taxon>Bacteria</taxon>
        <taxon>Bacillati</taxon>
        <taxon>Actinomycetota</taxon>
        <taxon>Actinomycetes</taxon>
        <taxon>Kitasatosporales</taxon>
        <taxon>Streptomycetaceae</taxon>
        <taxon>Kitasatospora</taxon>
    </lineage>
</organism>
<comment type="caution">
    <text evidence="1">The sequence shown here is derived from an EMBL/GenBank/DDBJ whole genome shotgun (WGS) entry which is preliminary data.</text>
</comment>
<dbReference type="EMBL" id="BAAAKJ010000044">
    <property type="protein sequence ID" value="GAA1386390.1"/>
    <property type="molecule type" value="Genomic_DNA"/>
</dbReference>
<keyword evidence="2" id="KW-1185">Reference proteome</keyword>
<name>A0ABN1XUH3_9ACTN</name>
<reference evidence="1 2" key="1">
    <citation type="journal article" date="2019" name="Int. J. Syst. Evol. Microbiol.">
        <title>The Global Catalogue of Microorganisms (GCM) 10K type strain sequencing project: providing services to taxonomists for standard genome sequencing and annotation.</title>
        <authorList>
            <consortium name="The Broad Institute Genomics Platform"/>
            <consortium name="The Broad Institute Genome Sequencing Center for Infectious Disease"/>
            <person name="Wu L."/>
            <person name="Ma J."/>
        </authorList>
    </citation>
    <scope>NUCLEOTIDE SEQUENCE [LARGE SCALE GENOMIC DNA]</scope>
    <source>
        <strain evidence="1 2">JCM 12393</strain>
    </source>
</reference>
<accession>A0ABN1XUH3</accession>